<evidence type="ECO:0000256" key="1">
    <source>
        <dbReference type="SAM" id="MobiDB-lite"/>
    </source>
</evidence>
<reference evidence="3" key="1">
    <citation type="journal article" date="2005" name="Nature">
        <title>The map-based sequence of the rice genome.</title>
        <authorList>
            <consortium name="International rice genome sequencing project (IRGSP)"/>
            <person name="Matsumoto T."/>
            <person name="Wu J."/>
            <person name="Kanamori H."/>
            <person name="Katayose Y."/>
            <person name="Fujisawa M."/>
            <person name="Namiki N."/>
            <person name="Mizuno H."/>
            <person name="Yamamoto K."/>
            <person name="Antonio B.A."/>
            <person name="Baba T."/>
            <person name="Sakata K."/>
            <person name="Nagamura Y."/>
            <person name="Aoki H."/>
            <person name="Arikawa K."/>
            <person name="Arita K."/>
            <person name="Bito T."/>
            <person name="Chiden Y."/>
            <person name="Fujitsuka N."/>
            <person name="Fukunaka R."/>
            <person name="Hamada M."/>
            <person name="Harada C."/>
            <person name="Hayashi A."/>
            <person name="Hijishita S."/>
            <person name="Honda M."/>
            <person name="Hosokawa S."/>
            <person name="Ichikawa Y."/>
            <person name="Idonuma A."/>
            <person name="Iijima M."/>
            <person name="Ikeda M."/>
            <person name="Ikeno M."/>
            <person name="Ito K."/>
            <person name="Ito S."/>
            <person name="Ito T."/>
            <person name="Ito Y."/>
            <person name="Ito Y."/>
            <person name="Iwabuchi A."/>
            <person name="Kamiya K."/>
            <person name="Karasawa W."/>
            <person name="Kurita K."/>
            <person name="Katagiri S."/>
            <person name="Kikuta A."/>
            <person name="Kobayashi H."/>
            <person name="Kobayashi N."/>
            <person name="Machita K."/>
            <person name="Maehara T."/>
            <person name="Masukawa M."/>
            <person name="Mizubayashi T."/>
            <person name="Mukai Y."/>
            <person name="Nagasaki H."/>
            <person name="Nagata Y."/>
            <person name="Naito S."/>
            <person name="Nakashima M."/>
            <person name="Nakama Y."/>
            <person name="Nakamichi Y."/>
            <person name="Nakamura M."/>
            <person name="Meguro A."/>
            <person name="Negishi M."/>
            <person name="Ohta I."/>
            <person name="Ohta T."/>
            <person name="Okamoto M."/>
            <person name="Ono N."/>
            <person name="Saji S."/>
            <person name="Sakaguchi M."/>
            <person name="Sakai K."/>
            <person name="Shibata M."/>
            <person name="Shimokawa T."/>
            <person name="Song J."/>
            <person name="Takazaki Y."/>
            <person name="Terasawa K."/>
            <person name="Tsugane M."/>
            <person name="Tsuji K."/>
            <person name="Ueda S."/>
            <person name="Waki K."/>
            <person name="Yamagata H."/>
            <person name="Yamamoto M."/>
            <person name="Yamamoto S."/>
            <person name="Yamane H."/>
            <person name="Yoshiki S."/>
            <person name="Yoshihara R."/>
            <person name="Yukawa K."/>
            <person name="Zhong H."/>
            <person name="Yano M."/>
            <person name="Yuan Q."/>
            <person name="Ouyang S."/>
            <person name="Liu J."/>
            <person name="Jones K.M."/>
            <person name="Gansberger K."/>
            <person name="Moffat K."/>
            <person name="Hill J."/>
            <person name="Bera J."/>
            <person name="Fadrosh D."/>
            <person name="Jin S."/>
            <person name="Johri S."/>
            <person name="Kim M."/>
            <person name="Overton L."/>
            <person name="Reardon M."/>
            <person name="Tsitrin T."/>
            <person name="Vuong H."/>
            <person name="Weaver B."/>
            <person name="Ciecko A."/>
            <person name="Tallon L."/>
            <person name="Jackson J."/>
            <person name="Pai G."/>
            <person name="Aken S.V."/>
            <person name="Utterback T."/>
            <person name="Reidmuller S."/>
            <person name="Feldblyum T."/>
            <person name="Hsiao J."/>
            <person name="Zismann V."/>
            <person name="Iobst S."/>
            <person name="de Vazeille A.R."/>
            <person name="Buell C.R."/>
            <person name="Ying K."/>
            <person name="Li Y."/>
            <person name="Lu T."/>
            <person name="Huang Y."/>
            <person name="Zhao Q."/>
            <person name="Feng Q."/>
            <person name="Zhang L."/>
            <person name="Zhu J."/>
            <person name="Weng Q."/>
            <person name="Mu J."/>
            <person name="Lu Y."/>
            <person name="Fan D."/>
            <person name="Liu Y."/>
            <person name="Guan J."/>
            <person name="Zhang Y."/>
            <person name="Yu S."/>
            <person name="Liu X."/>
            <person name="Zhang Y."/>
            <person name="Hong G."/>
            <person name="Han B."/>
            <person name="Choisne N."/>
            <person name="Demange N."/>
            <person name="Orjeda G."/>
            <person name="Samain S."/>
            <person name="Cattolico L."/>
            <person name="Pelletier E."/>
            <person name="Couloux A."/>
            <person name="Segurens B."/>
            <person name="Wincker P."/>
            <person name="D'Hont A."/>
            <person name="Scarpelli C."/>
            <person name="Weissenbach J."/>
            <person name="Salanoubat M."/>
            <person name="Quetier F."/>
            <person name="Yu Y."/>
            <person name="Kim H.R."/>
            <person name="Rambo T."/>
            <person name="Currie J."/>
            <person name="Collura K."/>
            <person name="Luo M."/>
            <person name="Yang T."/>
            <person name="Ammiraju J.S.S."/>
            <person name="Engler F."/>
            <person name="Soderlund C."/>
            <person name="Wing R.A."/>
            <person name="Palmer L.E."/>
            <person name="de la Bastide M."/>
            <person name="Spiegel L."/>
            <person name="Nascimento L."/>
            <person name="Zutavern T."/>
            <person name="O'Shaughnessy A."/>
            <person name="Dike S."/>
            <person name="Dedhia N."/>
            <person name="Preston R."/>
            <person name="Balija V."/>
            <person name="McCombie W.R."/>
            <person name="Chow T."/>
            <person name="Chen H."/>
            <person name="Chung M."/>
            <person name="Chen C."/>
            <person name="Shaw J."/>
            <person name="Wu H."/>
            <person name="Hsiao K."/>
            <person name="Chao Y."/>
            <person name="Chu M."/>
            <person name="Cheng C."/>
            <person name="Hour A."/>
            <person name="Lee P."/>
            <person name="Lin S."/>
            <person name="Lin Y."/>
            <person name="Liou J."/>
            <person name="Liu S."/>
            <person name="Hsing Y."/>
            <person name="Raghuvanshi S."/>
            <person name="Mohanty A."/>
            <person name="Bharti A.K."/>
            <person name="Gaur A."/>
            <person name="Gupta V."/>
            <person name="Kumar D."/>
            <person name="Ravi V."/>
            <person name="Vij S."/>
            <person name="Kapur A."/>
            <person name="Khurana P."/>
            <person name="Khurana P."/>
            <person name="Khurana J.P."/>
            <person name="Tyagi A.K."/>
            <person name="Gaikwad K."/>
            <person name="Singh A."/>
            <person name="Dalal V."/>
            <person name="Srivastava S."/>
            <person name="Dixit A."/>
            <person name="Pal A.K."/>
            <person name="Ghazi I.A."/>
            <person name="Yadav M."/>
            <person name="Pandit A."/>
            <person name="Bhargava A."/>
            <person name="Sureshbabu K."/>
            <person name="Batra K."/>
            <person name="Sharma T.R."/>
            <person name="Mohapatra T."/>
            <person name="Singh N.K."/>
            <person name="Messing J."/>
            <person name="Nelson A.B."/>
            <person name="Fuks G."/>
            <person name="Kavchok S."/>
            <person name="Keizer G."/>
            <person name="Linton E."/>
            <person name="Llaca V."/>
            <person name="Song R."/>
            <person name="Tanyolac B."/>
            <person name="Young S."/>
            <person name="Ho-Il K."/>
            <person name="Hahn J.H."/>
            <person name="Sangsakoo G."/>
            <person name="Vanavichit A."/>
            <person name="de Mattos Luiz.A.T."/>
            <person name="Zimmer P.D."/>
            <person name="Malone G."/>
            <person name="Dellagostin O."/>
            <person name="de Oliveira A.C."/>
            <person name="Bevan M."/>
            <person name="Bancroft I."/>
            <person name="Minx P."/>
            <person name="Cordum H."/>
            <person name="Wilson R."/>
            <person name="Cheng Z."/>
            <person name="Jin W."/>
            <person name="Jiang J."/>
            <person name="Leong S.A."/>
            <person name="Iwama H."/>
            <person name="Gojobori T."/>
            <person name="Itoh T."/>
            <person name="Niimura Y."/>
            <person name="Fujii Y."/>
            <person name="Habara T."/>
            <person name="Sakai H."/>
            <person name="Sato Y."/>
            <person name="Wilson G."/>
            <person name="Kumar K."/>
            <person name="McCouch S."/>
            <person name="Juretic N."/>
            <person name="Hoen D."/>
            <person name="Wright S."/>
            <person name="Bruskiewich R."/>
            <person name="Bureau T."/>
            <person name="Miyao A."/>
            <person name="Hirochika H."/>
            <person name="Nishikawa T."/>
            <person name="Kadowaki K."/>
            <person name="Sugiura M."/>
            <person name="Burr B."/>
            <person name="Sasaki T."/>
        </authorList>
    </citation>
    <scope>NUCLEOTIDE SEQUENCE [LARGE SCALE GENOMIC DNA]</scope>
    <source>
        <strain evidence="3">cv. Nipponbare</strain>
    </source>
</reference>
<name>Q6EPB1_ORYSJ</name>
<dbReference type="AlphaFoldDB" id="Q6EPB1"/>
<proteinExistence type="predicted"/>
<evidence type="ECO:0000313" key="2">
    <source>
        <dbReference type="EMBL" id="BAD29509.1"/>
    </source>
</evidence>
<sequence>MDRPFRFPLPTPLSAAAPPCLWPPPATIGARARRLPSAVPARPPSGAPRGCQVGPAVSRPRPRVRLTRGTHGADRRQPRAPGPPWTERLTRGPHSRGPGPRALSLG</sequence>
<gene>
    <name evidence="2" type="primary">OSJNBa0011J03.28</name>
</gene>
<organism evidence="2 3">
    <name type="scientific">Oryza sativa subsp. japonica</name>
    <name type="common">Rice</name>
    <dbReference type="NCBI Taxonomy" id="39947"/>
    <lineage>
        <taxon>Eukaryota</taxon>
        <taxon>Viridiplantae</taxon>
        <taxon>Streptophyta</taxon>
        <taxon>Embryophyta</taxon>
        <taxon>Tracheophyta</taxon>
        <taxon>Spermatophyta</taxon>
        <taxon>Magnoliopsida</taxon>
        <taxon>Liliopsida</taxon>
        <taxon>Poales</taxon>
        <taxon>Poaceae</taxon>
        <taxon>BOP clade</taxon>
        <taxon>Oryzoideae</taxon>
        <taxon>Oryzeae</taxon>
        <taxon>Oryzinae</taxon>
        <taxon>Oryza</taxon>
        <taxon>Oryza sativa</taxon>
    </lineage>
</organism>
<dbReference type="EMBL" id="AP005924">
    <property type="protein sequence ID" value="BAD29509.1"/>
    <property type="molecule type" value="Genomic_DNA"/>
</dbReference>
<dbReference type="Proteomes" id="UP000000763">
    <property type="component" value="Chromosome 2"/>
</dbReference>
<reference evidence="3" key="2">
    <citation type="journal article" date="2008" name="Nucleic Acids Res.">
        <title>The rice annotation project database (RAP-DB): 2008 update.</title>
        <authorList>
            <consortium name="The rice annotation project (RAP)"/>
        </authorList>
    </citation>
    <scope>GENOME REANNOTATION</scope>
    <source>
        <strain evidence="3">cv. Nipponbare</strain>
    </source>
</reference>
<protein>
    <submittedName>
        <fullName evidence="2">Uncharacterized protein</fullName>
    </submittedName>
</protein>
<accession>Q6EPB1</accession>
<feature type="region of interest" description="Disordered" evidence="1">
    <location>
        <begin position="1"/>
        <end position="106"/>
    </location>
</feature>
<evidence type="ECO:0000313" key="3">
    <source>
        <dbReference type="Proteomes" id="UP000000763"/>
    </source>
</evidence>